<name>A0ABV8JQL3_9FLAO</name>
<reference evidence="7" key="1">
    <citation type="journal article" date="2019" name="Int. J. Syst. Evol. Microbiol.">
        <title>The Global Catalogue of Microorganisms (GCM) 10K type strain sequencing project: providing services to taxonomists for standard genome sequencing and annotation.</title>
        <authorList>
            <consortium name="The Broad Institute Genomics Platform"/>
            <consortium name="The Broad Institute Genome Sequencing Center for Infectious Disease"/>
            <person name="Wu L."/>
            <person name="Ma J."/>
        </authorList>
    </citation>
    <scope>NUCLEOTIDE SEQUENCE [LARGE SCALE GENOMIC DNA]</scope>
    <source>
        <strain evidence="7">CECT 7477</strain>
    </source>
</reference>
<evidence type="ECO:0000256" key="2">
    <source>
        <dbReference type="ARBA" id="ARBA00022748"/>
    </source>
</evidence>
<dbReference type="RefSeq" id="WP_192463670.1">
    <property type="nucleotide sequence ID" value="NZ_JACYFJ010000010.1"/>
</dbReference>
<proteinExistence type="predicted"/>
<gene>
    <name evidence="6" type="ORF">ACFOUT_10995</name>
</gene>
<accession>A0ABV8JQL3</accession>
<feature type="domain" description="Thioredoxin" evidence="5">
    <location>
        <begin position="325"/>
        <end position="482"/>
    </location>
</feature>
<dbReference type="PROSITE" id="PS51257">
    <property type="entry name" value="PROKAR_LIPOPROTEIN"/>
    <property type="match status" value="1"/>
</dbReference>
<dbReference type="Pfam" id="PF13905">
    <property type="entry name" value="Thioredoxin_8"/>
    <property type="match status" value="1"/>
</dbReference>
<dbReference type="CDD" id="cd02966">
    <property type="entry name" value="TlpA_like_family"/>
    <property type="match status" value="1"/>
</dbReference>
<evidence type="ECO:0000256" key="3">
    <source>
        <dbReference type="ARBA" id="ARBA00023157"/>
    </source>
</evidence>
<dbReference type="InterPro" id="IPR017937">
    <property type="entry name" value="Thioredoxin_CS"/>
</dbReference>
<dbReference type="PANTHER" id="PTHR42852:SF6">
    <property type="entry name" value="THIOL:DISULFIDE INTERCHANGE PROTEIN DSBE"/>
    <property type="match status" value="1"/>
</dbReference>
<evidence type="ECO:0000313" key="6">
    <source>
        <dbReference type="EMBL" id="MFC4096401.1"/>
    </source>
</evidence>
<dbReference type="Gene3D" id="3.40.30.10">
    <property type="entry name" value="Glutaredoxin"/>
    <property type="match status" value="1"/>
</dbReference>
<dbReference type="InterPro" id="IPR012336">
    <property type="entry name" value="Thioredoxin-like_fold"/>
</dbReference>
<comment type="subcellular location">
    <subcellularLocation>
        <location evidence="1">Cell envelope</location>
    </subcellularLocation>
</comment>
<keyword evidence="4" id="KW-0676">Redox-active center</keyword>
<keyword evidence="2" id="KW-0201">Cytochrome c-type biogenesis</keyword>
<dbReference type="Proteomes" id="UP001595814">
    <property type="component" value="Unassembled WGS sequence"/>
</dbReference>
<dbReference type="SUPFAM" id="SSF52833">
    <property type="entry name" value="Thioredoxin-like"/>
    <property type="match status" value="1"/>
</dbReference>
<comment type="caution">
    <text evidence="6">The sequence shown here is derived from an EMBL/GenBank/DDBJ whole genome shotgun (WGS) entry which is preliminary data.</text>
</comment>
<dbReference type="PROSITE" id="PS00194">
    <property type="entry name" value="THIOREDOXIN_1"/>
    <property type="match status" value="1"/>
</dbReference>
<evidence type="ECO:0000256" key="4">
    <source>
        <dbReference type="ARBA" id="ARBA00023284"/>
    </source>
</evidence>
<protein>
    <submittedName>
        <fullName evidence="6">TlpA family protein disulfide reductase</fullName>
    </submittedName>
</protein>
<evidence type="ECO:0000256" key="1">
    <source>
        <dbReference type="ARBA" id="ARBA00004196"/>
    </source>
</evidence>
<organism evidence="6 7">
    <name type="scientific">Euzebyella saccharophila</name>
    <dbReference type="NCBI Taxonomy" id="679664"/>
    <lineage>
        <taxon>Bacteria</taxon>
        <taxon>Pseudomonadati</taxon>
        <taxon>Bacteroidota</taxon>
        <taxon>Flavobacteriia</taxon>
        <taxon>Flavobacteriales</taxon>
        <taxon>Flavobacteriaceae</taxon>
        <taxon>Euzebyella</taxon>
    </lineage>
</organism>
<dbReference type="InterPro" id="IPR013766">
    <property type="entry name" value="Thioredoxin_domain"/>
</dbReference>
<dbReference type="EMBL" id="JBHSAW010000007">
    <property type="protein sequence ID" value="MFC4096401.1"/>
    <property type="molecule type" value="Genomic_DNA"/>
</dbReference>
<sequence length="482" mass="56400">MKNILLTFLILTVFSCQEKKKEISSKISITKEKKIEKKKEVVISVNDTISSFFTNLFVDEMQDKPDMLYLGQKENKTTVTIPTQNTIKIIGGDPFVSFFYEMQLEKGDSLLIDIKKIDVNQSKQIEYPIFTLLNSDKTWSENNFGYLLYNYNINNKAILIDEDKFQNNKFDSEKIYTNSIILLDSLKDNNSISDKFYSTNRINQKLKFATSKIREAKNKSIELDIENLGIKLNEEELLDNKEYVSFLRALILYKYFKEDKRVKNSVLFDFVNEQETILNESTKEILLNSYLKSIFFVEKPKFSKYLTKFQSASNNDEMKNKWNSVVDKEKANSNKLNTTNRTVGILTNLVNDNELTFEQVLTKRKGKIVLVDFWASWCAPCRKEMPFLKDLKLKFNETELKIIEISIDKDYSAWLRASKLENLSNEIDNYIISNWEKSNLYKNYNIKTIPRYLLFGKDGKIIDENAPRPSEKELIELIKASI</sequence>
<keyword evidence="3" id="KW-1015">Disulfide bond</keyword>
<keyword evidence="7" id="KW-1185">Reference proteome</keyword>
<dbReference type="InterPro" id="IPR036249">
    <property type="entry name" value="Thioredoxin-like_sf"/>
</dbReference>
<dbReference type="InterPro" id="IPR050553">
    <property type="entry name" value="Thioredoxin_ResA/DsbE_sf"/>
</dbReference>
<evidence type="ECO:0000259" key="5">
    <source>
        <dbReference type="PROSITE" id="PS51352"/>
    </source>
</evidence>
<dbReference type="PANTHER" id="PTHR42852">
    <property type="entry name" value="THIOL:DISULFIDE INTERCHANGE PROTEIN DSBE"/>
    <property type="match status" value="1"/>
</dbReference>
<dbReference type="PROSITE" id="PS51352">
    <property type="entry name" value="THIOREDOXIN_2"/>
    <property type="match status" value="1"/>
</dbReference>
<evidence type="ECO:0000313" key="7">
    <source>
        <dbReference type="Proteomes" id="UP001595814"/>
    </source>
</evidence>